<evidence type="ECO:0000256" key="7">
    <source>
        <dbReference type="PROSITE-ProRule" id="PRU01360"/>
    </source>
</evidence>
<keyword evidence="6 7" id="KW-0998">Cell outer membrane</keyword>
<dbReference type="Pfam" id="PF07715">
    <property type="entry name" value="Plug"/>
    <property type="match status" value="1"/>
</dbReference>
<evidence type="ECO:0000313" key="11">
    <source>
        <dbReference type="Proteomes" id="UP000291117"/>
    </source>
</evidence>
<dbReference type="InterPro" id="IPR039426">
    <property type="entry name" value="TonB-dep_rcpt-like"/>
</dbReference>
<dbReference type="SUPFAM" id="SSF49464">
    <property type="entry name" value="Carboxypeptidase regulatory domain-like"/>
    <property type="match status" value="1"/>
</dbReference>
<comment type="similarity">
    <text evidence="7">Belongs to the TonB-dependent receptor family.</text>
</comment>
<keyword evidence="2 7" id="KW-0813">Transport</keyword>
<sequence length="1142" mass="125145">MYKKNTTYLGVLEGCAHKIWLIMRLTTVILIATMMQVSATGLAQKINLTKVNSSLREIVRDLGRQTGYDFVATDALLKTASNVTINVKDAEFLTVLGQIFENQPITYIIDGKTVTLKPKEKSFVQTLVERFQEITIWGRVTDEKGTLLPGATVKYKDKMTRTDLRGEFILKNVDPNTILEISYIGYETKQVKAQQNMGTIILKPSDSKLDEVQVIAYGQQTRRLSVGSVSTVTAKDIERQPVSNLLDALQGQVAGLSITTTGGVPGSRTLSQIRGQNNLSSNPQANAILSNYDQPLIIVDGIHMPLQNKALIGSSFATGGGNDFWKNQTGLSSMNGINPLDIESVSILKDADATSIYGSQGSNGVILITTKKAKAGRDALSVSLNQGFTNASGTVPMMNTEQYLAMRREALVNSKITANPTNDPDLVLFDQNKNTDWMKEFYGGTAHRTDLHFSLGGGSGSDSYLVNGGYNRTTYNYPGDMADKRYNLHTSYTHKSIDQRFKLQFGTDYAYNVNNNSGEPNGLLAFTLAPNYPDLIDASGKPVWIYNGINLGNSGQGNPLAYLFKSAINATHSLNSHVNLSYDILPSLTLGITAGYARTDENFNSINPIASQNPTFAQGNTNLSSRNTDMINVNPQLNFTKAIGNGLLTVLVGGTYKRNYSKGLSTNAFGYTSDAMLDYIGAAQSTSSSNNASYYKYIDLFSRINYRWADKYILNITANRDGSSNFGPRKRFANFASAGAAWIVSEENWLKDKLSFLSFVKFSANIGTSGSDGVGPYQYQPNWAVAGSSPYQTFPGYTPKNPQNPVFAWASNRKFNEQIDLGFFKDRLLVNFAMYQNNSKNQLVGYLQPIQTGFPNITANAPYTVNNSGWELSIASTNVNSKDFRWTTNINMSHNSNKLAKFDDIASSAYANFYIVGKPVNILQLMPFEGVNSQTGFFEFRKADGTITSFPSNSSGFNNVGGDRTVLLDLNPTLQGGIGNTFSYKNLSLHLFFQGSIQKGNNYLYNIYASGVTFLPGRPLVNMPAAILGKQWQKPGDEATLQRFVSGFNGSDGYMAIGPASSFANSNGAYSDASYIRLKTASLSYILPQNWAKKVFLKNCSFYVNAQNLFTITGYELGDPETRSLFAIPPQKTVVLGINASL</sequence>
<dbReference type="OrthoDB" id="9768177at2"/>
<name>A0A4R0NHM6_9SPHI</name>
<dbReference type="PROSITE" id="PS52016">
    <property type="entry name" value="TONB_DEPENDENT_REC_3"/>
    <property type="match status" value="1"/>
</dbReference>
<dbReference type="Pfam" id="PF13715">
    <property type="entry name" value="CarbopepD_reg_2"/>
    <property type="match status" value="1"/>
</dbReference>
<organism evidence="10 11">
    <name type="scientific">Pedobacter hiemivivus</name>
    <dbReference type="NCBI Taxonomy" id="2530454"/>
    <lineage>
        <taxon>Bacteria</taxon>
        <taxon>Pseudomonadati</taxon>
        <taxon>Bacteroidota</taxon>
        <taxon>Sphingobacteriia</taxon>
        <taxon>Sphingobacteriales</taxon>
        <taxon>Sphingobacteriaceae</taxon>
        <taxon>Pedobacter</taxon>
    </lineage>
</organism>
<dbReference type="InterPro" id="IPR023997">
    <property type="entry name" value="TonB-dep_OMP_SusC/RagA_CS"/>
</dbReference>
<protein>
    <submittedName>
        <fullName evidence="10">SusC/RagA family TonB-linked outer membrane protein</fullName>
    </submittedName>
</protein>
<dbReference type="SUPFAM" id="SSF56935">
    <property type="entry name" value="Porins"/>
    <property type="match status" value="1"/>
</dbReference>
<dbReference type="InterPro" id="IPR023996">
    <property type="entry name" value="TonB-dep_OMP_SusC/RagA"/>
</dbReference>
<dbReference type="Gene3D" id="2.170.130.10">
    <property type="entry name" value="TonB-dependent receptor, plug domain"/>
    <property type="match status" value="1"/>
</dbReference>
<keyword evidence="3 7" id="KW-1134">Transmembrane beta strand</keyword>
<evidence type="ECO:0000256" key="4">
    <source>
        <dbReference type="ARBA" id="ARBA00022692"/>
    </source>
</evidence>
<feature type="transmembrane region" description="Helical" evidence="8">
    <location>
        <begin position="21"/>
        <end position="43"/>
    </location>
</feature>
<dbReference type="NCBIfam" id="TIGR04056">
    <property type="entry name" value="OMP_RagA_SusC"/>
    <property type="match status" value="1"/>
</dbReference>
<dbReference type="NCBIfam" id="TIGR04057">
    <property type="entry name" value="SusC_RagA_signa"/>
    <property type="match status" value="1"/>
</dbReference>
<dbReference type="Gene3D" id="2.60.40.1120">
    <property type="entry name" value="Carboxypeptidase-like, regulatory domain"/>
    <property type="match status" value="1"/>
</dbReference>
<evidence type="ECO:0000259" key="9">
    <source>
        <dbReference type="SMART" id="SM00965"/>
    </source>
</evidence>
<evidence type="ECO:0000256" key="5">
    <source>
        <dbReference type="ARBA" id="ARBA00023136"/>
    </source>
</evidence>
<keyword evidence="5 7" id="KW-0472">Membrane</keyword>
<keyword evidence="4 7" id="KW-0812">Transmembrane</keyword>
<proteinExistence type="inferred from homology"/>
<dbReference type="InterPro" id="IPR037066">
    <property type="entry name" value="Plug_dom_sf"/>
</dbReference>
<dbReference type="InterPro" id="IPR012910">
    <property type="entry name" value="Plug_dom"/>
</dbReference>
<evidence type="ECO:0000256" key="8">
    <source>
        <dbReference type="SAM" id="Phobius"/>
    </source>
</evidence>
<dbReference type="Proteomes" id="UP000291117">
    <property type="component" value="Unassembled WGS sequence"/>
</dbReference>
<dbReference type="RefSeq" id="WP_131607812.1">
    <property type="nucleotide sequence ID" value="NZ_SJSM01000002.1"/>
</dbReference>
<dbReference type="EMBL" id="SJSM01000002">
    <property type="protein sequence ID" value="TCC98832.1"/>
    <property type="molecule type" value="Genomic_DNA"/>
</dbReference>
<evidence type="ECO:0000313" key="10">
    <source>
        <dbReference type="EMBL" id="TCC98832.1"/>
    </source>
</evidence>
<dbReference type="GO" id="GO:0009279">
    <property type="term" value="C:cell outer membrane"/>
    <property type="evidence" value="ECO:0007669"/>
    <property type="project" value="UniProtKB-SubCell"/>
</dbReference>
<keyword evidence="11" id="KW-1185">Reference proteome</keyword>
<dbReference type="InterPro" id="IPR036942">
    <property type="entry name" value="Beta-barrel_TonB_sf"/>
</dbReference>
<evidence type="ECO:0000256" key="1">
    <source>
        <dbReference type="ARBA" id="ARBA00004571"/>
    </source>
</evidence>
<dbReference type="Gene3D" id="2.40.170.20">
    <property type="entry name" value="TonB-dependent receptor, beta-barrel domain"/>
    <property type="match status" value="1"/>
</dbReference>
<dbReference type="SMART" id="SM00965">
    <property type="entry name" value="STN"/>
    <property type="match status" value="1"/>
</dbReference>
<gene>
    <name evidence="10" type="ORF">EZ444_06030</name>
</gene>
<comment type="caution">
    <text evidence="10">The sequence shown here is derived from an EMBL/GenBank/DDBJ whole genome shotgun (WGS) entry which is preliminary data.</text>
</comment>
<feature type="domain" description="Secretin/TonB short N-terminal" evidence="9">
    <location>
        <begin position="68"/>
        <end position="119"/>
    </location>
</feature>
<dbReference type="AlphaFoldDB" id="A0A4R0NHM6"/>
<reference evidence="10 11" key="1">
    <citation type="submission" date="2019-02" db="EMBL/GenBank/DDBJ databases">
        <title>Pedobacter sp. RP-3-8 sp. nov., isolated from Arctic soil.</title>
        <authorList>
            <person name="Dahal R.H."/>
        </authorList>
    </citation>
    <scope>NUCLEOTIDE SEQUENCE [LARGE SCALE GENOMIC DNA]</scope>
    <source>
        <strain evidence="10 11">RP-3-8</strain>
    </source>
</reference>
<keyword evidence="8" id="KW-1133">Transmembrane helix</keyword>
<comment type="subcellular location">
    <subcellularLocation>
        <location evidence="1 7">Cell outer membrane</location>
        <topology evidence="1 7">Multi-pass membrane protein</topology>
    </subcellularLocation>
</comment>
<dbReference type="InterPro" id="IPR011662">
    <property type="entry name" value="Secretin/TonB_short_N"/>
</dbReference>
<evidence type="ECO:0000256" key="6">
    <source>
        <dbReference type="ARBA" id="ARBA00023237"/>
    </source>
</evidence>
<evidence type="ECO:0000256" key="3">
    <source>
        <dbReference type="ARBA" id="ARBA00022452"/>
    </source>
</evidence>
<dbReference type="InterPro" id="IPR008969">
    <property type="entry name" value="CarboxyPept-like_regulatory"/>
</dbReference>
<evidence type="ECO:0000256" key="2">
    <source>
        <dbReference type="ARBA" id="ARBA00022448"/>
    </source>
</evidence>
<accession>A0A4R0NHM6</accession>